<comment type="caution">
    <text evidence="1">The sequence shown here is derived from an EMBL/GenBank/DDBJ whole genome shotgun (WGS) entry which is preliminary data.</text>
</comment>
<evidence type="ECO:0000313" key="2">
    <source>
        <dbReference type="Proteomes" id="UP000285523"/>
    </source>
</evidence>
<dbReference type="AlphaFoldDB" id="A0A418UZ54"/>
<protein>
    <submittedName>
        <fullName evidence="1">TenA/THI-4 family protein</fullName>
    </submittedName>
</protein>
<accession>A0A418UZ54</accession>
<proteinExistence type="predicted"/>
<dbReference type="InterPro" id="IPR036388">
    <property type="entry name" value="WH-like_DNA-bd_sf"/>
</dbReference>
<dbReference type="Proteomes" id="UP000285523">
    <property type="component" value="Unassembled WGS sequence"/>
</dbReference>
<dbReference type="Gene3D" id="1.10.10.10">
    <property type="entry name" value="Winged helix-like DNA-binding domain superfamily/Winged helix DNA-binding domain"/>
    <property type="match status" value="1"/>
</dbReference>
<dbReference type="EMBL" id="QYYD01000027">
    <property type="protein sequence ID" value="RJF68617.1"/>
    <property type="molecule type" value="Genomic_DNA"/>
</dbReference>
<dbReference type="Pfam" id="PF21441">
    <property type="entry name" value="DUF3860-like"/>
    <property type="match status" value="1"/>
</dbReference>
<reference evidence="1 2" key="1">
    <citation type="submission" date="2018-09" db="EMBL/GenBank/DDBJ databases">
        <title>Draft genome sequence of Rhodopseudomonas palustris 2.1.18.</title>
        <authorList>
            <person name="Robertson S.L."/>
            <person name="Meyer T.E."/>
            <person name="Kyndt J.A."/>
        </authorList>
    </citation>
    <scope>NUCLEOTIDE SEQUENCE [LARGE SCALE GENOMIC DNA]</scope>
    <source>
        <strain evidence="1 2">2.1.18</strain>
    </source>
</reference>
<gene>
    <name evidence="1" type="ORF">D4Q52_21625</name>
</gene>
<sequence>MAVPDDFRLIREIRDAGGRVQMFGTRDQKRYDDLVALGWLQRLSTDARSTHYRITERGTAAAIRS</sequence>
<name>A0A418UZ54_RHOPL</name>
<dbReference type="OrthoDB" id="8250183at2"/>
<evidence type="ECO:0000313" key="1">
    <source>
        <dbReference type="EMBL" id="RJF68617.1"/>
    </source>
</evidence>
<dbReference type="InterPro" id="IPR049277">
    <property type="entry name" value="DUF3860-like"/>
</dbReference>
<dbReference type="RefSeq" id="WP_119858642.1">
    <property type="nucleotide sequence ID" value="NZ_QYYD01000027.1"/>
</dbReference>
<organism evidence="1 2">
    <name type="scientific">Rhodopseudomonas palustris</name>
    <dbReference type="NCBI Taxonomy" id="1076"/>
    <lineage>
        <taxon>Bacteria</taxon>
        <taxon>Pseudomonadati</taxon>
        <taxon>Pseudomonadota</taxon>
        <taxon>Alphaproteobacteria</taxon>
        <taxon>Hyphomicrobiales</taxon>
        <taxon>Nitrobacteraceae</taxon>
        <taxon>Rhodopseudomonas</taxon>
    </lineage>
</organism>